<comment type="caution">
    <text evidence="3">The sequence shown here is derived from an EMBL/GenBank/DDBJ whole genome shotgun (WGS) entry which is preliminary data.</text>
</comment>
<gene>
    <name evidence="3" type="ORF">MBFIL_00180</name>
</gene>
<dbReference type="PATRIC" id="fig|55758.3.peg.22"/>
<dbReference type="AlphaFoldDB" id="A0A166FFR7"/>
<accession>A0A166FFR7</accession>
<evidence type="ECO:0000313" key="3">
    <source>
        <dbReference type="EMBL" id="KZX17631.1"/>
    </source>
</evidence>
<name>A0A166FFR7_9EURY</name>
<evidence type="ECO:0000259" key="2">
    <source>
        <dbReference type="Pfam" id="PF17289"/>
    </source>
</evidence>
<feature type="domain" description="Terminase large subunit gp17-like C-terminal" evidence="2">
    <location>
        <begin position="325"/>
        <end position="460"/>
    </location>
</feature>
<dbReference type="RefSeq" id="WP_066970148.1">
    <property type="nucleotide sequence ID" value="NZ_LWMT01000004.1"/>
</dbReference>
<keyword evidence="4" id="KW-1185">Reference proteome</keyword>
<dbReference type="Proteomes" id="UP000077066">
    <property type="component" value="Unassembled WGS sequence"/>
</dbReference>
<dbReference type="OrthoDB" id="77747at2157"/>
<keyword evidence="1" id="KW-1188">Viral release from host cell</keyword>
<evidence type="ECO:0000256" key="1">
    <source>
        <dbReference type="ARBA" id="ARBA00022612"/>
    </source>
</evidence>
<dbReference type="Pfam" id="PF17289">
    <property type="entry name" value="Terminase_6C"/>
    <property type="match status" value="1"/>
</dbReference>
<proteinExistence type="predicted"/>
<dbReference type="InterPro" id="IPR035421">
    <property type="entry name" value="Terminase_6C"/>
</dbReference>
<sequence>MKAKAEDIPSDPGSFAMWASEGTWQPSKHLILIIELLLYVIQGRLSRLMIFMPPRHGKSLLVSHYFLTWFLGHFPDKRVILATHSANFSRRWGRRARNLLKKIGIDLFPVPIELAEDSTAAHQWDIKNHSGGLLTTGTGGSILGEGAHGFLIDDPTKGFKKARSKVHQEELNDWWFTEAKTRLDTDIATGIKPWVVGIWQRLNVQDLAGQILETEPQISFKEAIEILRNGGSIPYGTWVICNTPAIAKENDVLGRDKGEALWSDKVPIEELKAIKKQMGSFRFEAVYQGEPKTPDGDVFKRIWFSKSRIAKEEIIKLTEELPKLRYWDFAASGEDGDATAGLLSSWDGEYLYFIKLKHAKLSPKAVITTFEQTSIHDTKKTIIQIEQEPGGMSKLLIQKFRQIKELKGFRILPDKVSKAGDKLTRSFDLQALAEDDKIQISDDIFDEIVDELCEFTGEDGGVDNITDTATGSARYWLKPKRRRIV</sequence>
<organism evidence="3 4">
    <name type="scientific">Methanobrevibacter filiformis</name>
    <dbReference type="NCBI Taxonomy" id="55758"/>
    <lineage>
        <taxon>Archaea</taxon>
        <taxon>Methanobacteriati</taxon>
        <taxon>Methanobacteriota</taxon>
        <taxon>Methanomada group</taxon>
        <taxon>Methanobacteria</taxon>
        <taxon>Methanobacteriales</taxon>
        <taxon>Methanobacteriaceae</taxon>
        <taxon>Methanobrevibacter</taxon>
    </lineage>
</organism>
<dbReference type="STRING" id="55758.MBFIL_00180"/>
<protein>
    <submittedName>
        <fullName evidence="3">Terminase-like family protein</fullName>
    </submittedName>
</protein>
<reference evidence="3 4" key="1">
    <citation type="submission" date="2016-04" db="EMBL/GenBank/DDBJ databases">
        <title>Genome sequence of Methanobrevibacter filiformis DSM 11501.</title>
        <authorList>
            <person name="Poehlein A."/>
            <person name="Seedorf H."/>
            <person name="Daniel R."/>
        </authorList>
    </citation>
    <scope>NUCLEOTIDE SEQUENCE [LARGE SCALE GENOMIC DNA]</scope>
    <source>
        <strain evidence="3 4">DSM 11501</strain>
    </source>
</reference>
<evidence type="ECO:0000313" key="4">
    <source>
        <dbReference type="Proteomes" id="UP000077066"/>
    </source>
</evidence>
<dbReference type="EMBL" id="LWMT01000004">
    <property type="protein sequence ID" value="KZX17631.1"/>
    <property type="molecule type" value="Genomic_DNA"/>
</dbReference>